<keyword evidence="3" id="KW-1185">Reference proteome</keyword>
<dbReference type="Proteomes" id="UP000813824">
    <property type="component" value="Unassembled WGS sequence"/>
</dbReference>
<reference evidence="2" key="1">
    <citation type="journal article" date="2021" name="New Phytol.">
        <title>Evolutionary innovations through gain and loss of genes in the ectomycorrhizal Boletales.</title>
        <authorList>
            <person name="Wu G."/>
            <person name="Miyauchi S."/>
            <person name="Morin E."/>
            <person name="Kuo A."/>
            <person name="Drula E."/>
            <person name="Varga T."/>
            <person name="Kohler A."/>
            <person name="Feng B."/>
            <person name="Cao Y."/>
            <person name="Lipzen A."/>
            <person name="Daum C."/>
            <person name="Hundley H."/>
            <person name="Pangilinan J."/>
            <person name="Johnson J."/>
            <person name="Barry K."/>
            <person name="LaButti K."/>
            <person name="Ng V."/>
            <person name="Ahrendt S."/>
            <person name="Min B."/>
            <person name="Choi I.G."/>
            <person name="Park H."/>
            <person name="Plett J.M."/>
            <person name="Magnuson J."/>
            <person name="Spatafora J.W."/>
            <person name="Nagy L.G."/>
            <person name="Henrissat B."/>
            <person name="Grigoriev I.V."/>
            <person name="Yang Z.L."/>
            <person name="Xu J."/>
            <person name="Martin F.M."/>
        </authorList>
    </citation>
    <scope>NUCLEOTIDE SEQUENCE</scope>
    <source>
        <strain evidence="2">KKN 215</strain>
    </source>
</reference>
<name>A0A8K0UP04_9AGAR</name>
<organism evidence="2 3">
    <name type="scientific">Cristinia sonorae</name>
    <dbReference type="NCBI Taxonomy" id="1940300"/>
    <lineage>
        <taxon>Eukaryota</taxon>
        <taxon>Fungi</taxon>
        <taxon>Dikarya</taxon>
        <taxon>Basidiomycota</taxon>
        <taxon>Agaricomycotina</taxon>
        <taxon>Agaricomycetes</taxon>
        <taxon>Agaricomycetidae</taxon>
        <taxon>Agaricales</taxon>
        <taxon>Pleurotineae</taxon>
        <taxon>Stephanosporaceae</taxon>
        <taxon>Cristinia</taxon>
    </lineage>
</organism>
<gene>
    <name evidence="2" type="ORF">BXZ70DRAFT_906997</name>
</gene>
<evidence type="ECO:0000313" key="3">
    <source>
        <dbReference type="Proteomes" id="UP000813824"/>
    </source>
</evidence>
<proteinExistence type="predicted"/>
<feature type="signal peptide" evidence="1">
    <location>
        <begin position="1"/>
        <end position="19"/>
    </location>
</feature>
<sequence>MRLLQLASTLAMATCLILAARVKRVDNIAGYNCDGDDDFCYGSESRITGYYCEDGNGACHSNLGLPCYDLSDGSRWNQVPDFGDRCLRAFASAGHILVCEVPCPHEDEGYEG</sequence>
<keyword evidence="1" id="KW-0732">Signal</keyword>
<protein>
    <submittedName>
        <fullName evidence="2">Uncharacterized protein</fullName>
    </submittedName>
</protein>
<evidence type="ECO:0000313" key="2">
    <source>
        <dbReference type="EMBL" id="KAH8100821.1"/>
    </source>
</evidence>
<dbReference type="EMBL" id="JAEVFJ010000014">
    <property type="protein sequence ID" value="KAH8100821.1"/>
    <property type="molecule type" value="Genomic_DNA"/>
</dbReference>
<evidence type="ECO:0000256" key="1">
    <source>
        <dbReference type="SAM" id="SignalP"/>
    </source>
</evidence>
<feature type="chain" id="PRO_5035445507" evidence="1">
    <location>
        <begin position="20"/>
        <end position="112"/>
    </location>
</feature>
<comment type="caution">
    <text evidence="2">The sequence shown here is derived from an EMBL/GenBank/DDBJ whole genome shotgun (WGS) entry which is preliminary data.</text>
</comment>
<accession>A0A8K0UP04</accession>
<dbReference type="AlphaFoldDB" id="A0A8K0UP04"/>